<dbReference type="AlphaFoldDB" id="A0A4C1VYW9"/>
<evidence type="ECO:0000313" key="2">
    <source>
        <dbReference type="Proteomes" id="UP000299102"/>
    </source>
</evidence>
<protein>
    <submittedName>
        <fullName evidence="1">Uncharacterized protein</fullName>
    </submittedName>
</protein>
<accession>A0A4C1VYW9</accession>
<proteinExistence type="predicted"/>
<sequence>MSGAKQSLCPFTKKRFMAHLPNLHSISLLIVVRRNVLVVEKRFSNDDYKPDVTSNALPPGGVTTSKGLRVNVNYGCCSNIGDRFEGTLKRSRWPSADPLRSDDKADLTLILRHQACGLL</sequence>
<name>A0A4C1VYW9_EUMVA</name>
<dbReference type="Proteomes" id="UP000299102">
    <property type="component" value="Unassembled WGS sequence"/>
</dbReference>
<evidence type="ECO:0000313" key="1">
    <source>
        <dbReference type="EMBL" id="GBP43134.1"/>
    </source>
</evidence>
<dbReference type="EMBL" id="BGZK01000430">
    <property type="protein sequence ID" value="GBP43134.1"/>
    <property type="molecule type" value="Genomic_DNA"/>
</dbReference>
<comment type="caution">
    <text evidence="1">The sequence shown here is derived from an EMBL/GenBank/DDBJ whole genome shotgun (WGS) entry which is preliminary data.</text>
</comment>
<keyword evidence="2" id="KW-1185">Reference proteome</keyword>
<organism evidence="1 2">
    <name type="scientific">Eumeta variegata</name>
    <name type="common">Bagworm moth</name>
    <name type="synonym">Eumeta japonica</name>
    <dbReference type="NCBI Taxonomy" id="151549"/>
    <lineage>
        <taxon>Eukaryota</taxon>
        <taxon>Metazoa</taxon>
        <taxon>Ecdysozoa</taxon>
        <taxon>Arthropoda</taxon>
        <taxon>Hexapoda</taxon>
        <taxon>Insecta</taxon>
        <taxon>Pterygota</taxon>
        <taxon>Neoptera</taxon>
        <taxon>Endopterygota</taxon>
        <taxon>Lepidoptera</taxon>
        <taxon>Glossata</taxon>
        <taxon>Ditrysia</taxon>
        <taxon>Tineoidea</taxon>
        <taxon>Psychidae</taxon>
        <taxon>Oiketicinae</taxon>
        <taxon>Eumeta</taxon>
    </lineage>
</organism>
<reference evidence="1 2" key="1">
    <citation type="journal article" date="2019" name="Commun. Biol.">
        <title>The bagworm genome reveals a unique fibroin gene that provides high tensile strength.</title>
        <authorList>
            <person name="Kono N."/>
            <person name="Nakamura H."/>
            <person name="Ohtoshi R."/>
            <person name="Tomita M."/>
            <person name="Numata K."/>
            <person name="Arakawa K."/>
        </authorList>
    </citation>
    <scope>NUCLEOTIDE SEQUENCE [LARGE SCALE GENOMIC DNA]</scope>
</reference>
<gene>
    <name evidence="1" type="ORF">EVAR_40574_1</name>
</gene>